<gene>
    <name evidence="15" type="ORF">CK510_23800</name>
</gene>
<evidence type="ECO:0000256" key="3">
    <source>
        <dbReference type="ARBA" id="ARBA00022448"/>
    </source>
</evidence>
<feature type="domain" description="AIG1-type G" evidence="14">
    <location>
        <begin position="111"/>
        <end position="233"/>
    </location>
</feature>
<evidence type="ECO:0000256" key="12">
    <source>
        <dbReference type="ARBA" id="ARBA00023136"/>
    </source>
</evidence>
<feature type="transmembrane region" description="Helical" evidence="13">
    <location>
        <begin position="46"/>
        <end position="64"/>
    </location>
</feature>
<dbReference type="Pfam" id="PF04548">
    <property type="entry name" value="AIG1"/>
    <property type="match status" value="1"/>
</dbReference>
<evidence type="ECO:0000256" key="9">
    <source>
        <dbReference type="ARBA" id="ARBA00022927"/>
    </source>
</evidence>
<dbReference type="EMBL" id="NTFS01000362">
    <property type="protein sequence ID" value="PAX51620.1"/>
    <property type="molecule type" value="Genomic_DNA"/>
</dbReference>
<evidence type="ECO:0000313" key="16">
    <source>
        <dbReference type="Proteomes" id="UP000218238"/>
    </source>
</evidence>
<dbReference type="OrthoDB" id="493568at2"/>
<dbReference type="GO" id="GO:0016787">
    <property type="term" value="F:hydrolase activity"/>
    <property type="evidence" value="ECO:0007669"/>
    <property type="project" value="UniProtKB-KW"/>
</dbReference>
<keyword evidence="10 13" id="KW-1133">Transmembrane helix</keyword>
<evidence type="ECO:0000256" key="5">
    <source>
        <dbReference type="ARBA" id="ARBA00022723"/>
    </source>
</evidence>
<dbReference type="GO" id="GO:0005525">
    <property type="term" value="F:GTP binding"/>
    <property type="evidence" value="ECO:0007669"/>
    <property type="project" value="UniProtKB-KW"/>
</dbReference>
<keyword evidence="9" id="KW-0653">Protein transport</keyword>
<dbReference type="InterPro" id="IPR045058">
    <property type="entry name" value="GIMA/IAN/Toc"/>
</dbReference>
<name>A0A2A2TCZ3_9CYAN</name>
<sequence>MDEVIRKIAALGLPGVILLIVMATTGLTGGAAIVSALALLGGPAGMLGGIGVLGLTVAIADYLTKLGIELMLIRTYEIRSEKESVENLCQEIDKLPHVSNELKEKVKRTIDKKIVFVLAGRTGVGKSSTVNKLLGREVAKVGKFEATTMSVEPYEHKINGIKITIVDTPGLCDDLEETGNDQQYLDLMKSKVNQMVSMWFVSRLDETRVSSDEKRGIKLLSKAFGCDSFKNMV</sequence>
<evidence type="ECO:0000256" key="2">
    <source>
        <dbReference type="ARBA" id="ARBA00004167"/>
    </source>
</evidence>
<dbReference type="InterPro" id="IPR027417">
    <property type="entry name" value="P-loop_NTPase"/>
</dbReference>
<dbReference type="GO" id="GO:0016020">
    <property type="term" value="C:membrane"/>
    <property type="evidence" value="ECO:0007669"/>
    <property type="project" value="UniProtKB-SubCell"/>
</dbReference>
<comment type="subcellular location">
    <subcellularLocation>
        <location evidence="2">Membrane</location>
        <topology evidence="2">Single-pass membrane protein</topology>
    </subcellularLocation>
</comment>
<evidence type="ECO:0000256" key="1">
    <source>
        <dbReference type="ARBA" id="ARBA00001946"/>
    </source>
</evidence>
<dbReference type="PROSITE" id="PS51720">
    <property type="entry name" value="G_AIG1"/>
    <property type="match status" value="1"/>
</dbReference>
<keyword evidence="11" id="KW-0342">GTP-binding</keyword>
<keyword evidence="3" id="KW-0813">Transport</keyword>
<dbReference type="Gene3D" id="3.40.50.300">
    <property type="entry name" value="P-loop containing nucleotide triphosphate hydrolases"/>
    <property type="match status" value="1"/>
</dbReference>
<keyword evidence="8" id="KW-0460">Magnesium</keyword>
<dbReference type="AlphaFoldDB" id="A0A2A2TCZ3"/>
<evidence type="ECO:0000256" key="13">
    <source>
        <dbReference type="SAM" id="Phobius"/>
    </source>
</evidence>
<evidence type="ECO:0000256" key="6">
    <source>
        <dbReference type="ARBA" id="ARBA00022741"/>
    </source>
</evidence>
<dbReference type="InterPro" id="IPR006703">
    <property type="entry name" value="G_AIG1"/>
</dbReference>
<keyword evidence="12 13" id="KW-0472">Membrane</keyword>
<feature type="transmembrane region" description="Helical" evidence="13">
    <location>
        <begin position="12"/>
        <end position="40"/>
    </location>
</feature>
<evidence type="ECO:0000313" key="15">
    <source>
        <dbReference type="EMBL" id="PAX51620.1"/>
    </source>
</evidence>
<evidence type="ECO:0000256" key="4">
    <source>
        <dbReference type="ARBA" id="ARBA00022692"/>
    </source>
</evidence>
<evidence type="ECO:0000256" key="8">
    <source>
        <dbReference type="ARBA" id="ARBA00022842"/>
    </source>
</evidence>
<accession>A0A2A2TCZ3</accession>
<dbReference type="GO" id="GO:0046872">
    <property type="term" value="F:metal ion binding"/>
    <property type="evidence" value="ECO:0007669"/>
    <property type="project" value="UniProtKB-KW"/>
</dbReference>
<keyword evidence="5" id="KW-0479">Metal-binding</keyword>
<protein>
    <recommendedName>
        <fullName evidence="14">AIG1-type G domain-containing protein</fullName>
    </recommendedName>
</protein>
<keyword evidence="16" id="KW-1185">Reference proteome</keyword>
<keyword evidence="4 13" id="KW-0812">Transmembrane</keyword>
<dbReference type="PANTHER" id="PTHR10903">
    <property type="entry name" value="GTPASE, IMAP FAMILY MEMBER-RELATED"/>
    <property type="match status" value="1"/>
</dbReference>
<keyword evidence="6" id="KW-0547">Nucleotide-binding</keyword>
<dbReference type="Proteomes" id="UP000218238">
    <property type="component" value="Unassembled WGS sequence"/>
</dbReference>
<dbReference type="GO" id="GO:0015031">
    <property type="term" value="P:protein transport"/>
    <property type="evidence" value="ECO:0007669"/>
    <property type="project" value="UniProtKB-KW"/>
</dbReference>
<reference evidence="15 16" key="1">
    <citation type="submission" date="2017-08" db="EMBL/GenBank/DDBJ databases">
        <title>Draft genome sequence of filamentous cyanobacterium Calothrix elsteri CCALA 953.</title>
        <authorList>
            <person name="Gagunashvili A.N."/>
            <person name="Elster J."/>
            <person name="Andresson O.S."/>
        </authorList>
    </citation>
    <scope>NUCLEOTIDE SEQUENCE [LARGE SCALE GENOMIC DNA]</scope>
    <source>
        <strain evidence="15 16">CCALA 953</strain>
    </source>
</reference>
<keyword evidence="7" id="KW-0378">Hydrolase</keyword>
<dbReference type="PANTHER" id="PTHR10903:SF135">
    <property type="entry name" value="TRANSLOCASE OF CHLOROPLAST 120, CHLOROPLASTIC-RELATED"/>
    <property type="match status" value="1"/>
</dbReference>
<organism evidence="15 16">
    <name type="scientific">Brunnivagina elsteri CCALA 953</name>
    <dbReference type="NCBI Taxonomy" id="987040"/>
    <lineage>
        <taxon>Bacteria</taxon>
        <taxon>Bacillati</taxon>
        <taxon>Cyanobacteriota</taxon>
        <taxon>Cyanophyceae</taxon>
        <taxon>Nostocales</taxon>
        <taxon>Calotrichaceae</taxon>
        <taxon>Brunnivagina</taxon>
    </lineage>
</organism>
<evidence type="ECO:0000256" key="7">
    <source>
        <dbReference type="ARBA" id="ARBA00022801"/>
    </source>
</evidence>
<evidence type="ECO:0000256" key="10">
    <source>
        <dbReference type="ARBA" id="ARBA00022989"/>
    </source>
</evidence>
<evidence type="ECO:0000259" key="14">
    <source>
        <dbReference type="PROSITE" id="PS51720"/>
    </source>
</evidence>
<dbReference type="SUPFAM" id="SSF52540">
    <property type="entry name" value="P-loop containing nucleoside triphosphate hydrolases"/>
    <property type="match status" value="1"/>
</dbReference>
<comment type="cofactor">
    <cofactor evidence="1">
        <name>Mg(2+)</name>
        <dbReference type="ChEBI" id="CHEBI:18420"/>
    </cofactor>
</comment>
<proteinExistence type="predicted"/>
<dbReference type="RefSeq" id="WP_095724036.1">
    <property type="nucleotide sequence ID" value="NZ_NTFS01000362.1"/>
</dbReference>
<comment type="caution">
    <text evidence="15">The sequence shown here is derived from an EMBL/GenBank/DDBJ whole genome shotgun (WGS) entry which is preliminary data.</text>
</comment>
<evidence type="ECO:0000256" key="11">
    <source>
        <dbReference type="ARBA" id="ARBA00023134"/>
    </source>
</evidence>